<dbReference type="Proteomes" id="UP000284676">
    <property type="component" value="Unassembled WGS sequence"/>
</dbReference>
<dbReference type="Pfam" id="PF03401">
    <property type="entry name" value="TctC"/>
    <property type="match status" value="1"/>
</dbReference>
<evidence type="ECO:0000256" key="1">
    <source>
        <dbReference type="ARBA" id="ARBA00006987"/>
    </source>
</evidence>
<dbReference type="Gene3D" id="3.40.190.10">
    <property type="entry name" value="Periplasmic binding protein-like II"/>
    <property type="match status" value="1"/>
</dbReference>
<reference evidence="3 4" key="1">
    <citation type="submission" date="2018-08" db="EMBL/GenBank/DDBJ databases">
        <title>A genome reference for cultivated species of the human gut microbiota.</title>
        <authorList>
            <person name="Zou Y."/>
            <person name="Xue W."/>
            <person name="Luo G."/>
        </authorList>
    </citation>
    <scope>NUCLEOTIDE SEQUENCE [LARGE SCALE GENOMIC DNA]</scope>
    <source>
        <strain evidence="3 4">AM25-1</strain>
    </source>
</reference>
<comment type="similarity">
    <text evidence="1">Belongs to the UPF0065 (bug) family.</text>
</comment>
<dbReference type="AlphaFoldDB" id="A0A414Q0X5"/>
<dbReference type="CDD" id="cd07012">
    <property type="entry name" value="PBP2_Bug_TTT"/>
    <property type="match status" value="1"/>
</dbReference>
<evidence type="ECO:0000313" key="4">
    <source>
        <dbReference type="Proteomes" id="UP000284676"/>
    </source>
</evidence>
<evidence type="ECO:0000256" key="2">
    <source>
        <dbReference type="SAM" id="SignalP"/>
    </source>
</evidence>
<proteinExistence type="inferred from homology"/>
<dbReference type="RefSeq" id="WP_118233990.1">
    <property type="nucleotide sequence ID" value="NZ_JADYUG010000001.1"/>
</dbReference>
<keyword evidence="2" id="KW-0732">Signal</keyword>
<dbReference type="SUPFAM" id="SSF53850">
    <property type="entry name" value="Periplasmic binding protein-like II"/>
    <property type="match status" value="1"/>
</dbReference>
<dbReference type="EMBL" id="QRHL01000002">
    <property type="protein sequence ID" value="RHF74292.1"/>
    <property type="molecule type" value="Genomic_DNA"/>
</dbReference>
<dbReference type="InterPro" id="IPR005064">
    <property type="entry name" value="BUG"/>
</dbReference>
<gene>
    <name evidence="3" type="ORF">DW663_02155</name>
</gene>
<dbReference type="PIRSF" id="PIRSF017082">
    <property type="entry name" value="YflP"/>
    <property type="match status" value="1"/>
</dbReference>
<dbReference type="PANTHER" id="PTHR42928">
    <property type="entry name" value="TRICARBOXYLATE-BINDING PROTEIN"/>
    <property type="match status" value="1"/>
</dbReference>
<dbReference type="InterPro" id="IPR042100">
    <property type="entry name" value="Bug_dom1"/>
</dbReference>
<protein>
    <submittedName>
        <fullName evidence="3">Tripartite tricarboxylate transporter substrate binding protein</fullName>
    </submittedName>
</protein>
<dbReference type="PANTHER" id="PTHR42928:SF5">
    <property type="entry name" value="BLR1237 PROTEIN"/>
    <property type="match status" value="1"/>
</dbReference>
<dbReference type="Gene3D" id="3.40.190.150">
    <property type="entry name" value="Bordetella uptake gene, domain 1"/>
    <property type="match status" value="1"/>
</dbReference>
<sequence>MKKKFFLVVCVLMMICSNFIFAKSKADNWPNKPVIITVPWAVGGLADQANRAISQYGKEYLGQPIVPENKIGAGGIVALTEYLRERPNTTRLIYGGEGNFAIGPLFNPVPFKWENYTPVINIYKSNFVMVANPKLGIKNLKDLQEYGKTNKIIFSVAGLNSSEYLMMAALLSEMGVNYEGVSFDGANEAMNATLSGDTTLSITHASLAKEFVKAGRLNPIVVFDDKPLKDEVFNLECIGDYGYDTFLVNRCILLMPAGTDPAIVDKMYNAVAKILEEPEFKKTAENLGMTLDPLTPEECDKHIKDSIEKAKRFYEMIK</sequence>
<evidence type="ECO:0000313" key="3">
    <source>
        <dbReference type="EMBL" id="RHF74292.1"/>
    </source>
</evidence>
<accession>A0A414Q0X5</accession>
<comment type="caution">
    <text evidence="3">The sequence shown here is derived from an EMBL/GenBank/DDBJ whole genome shotgun (WGS) entry which is preliminary data.</text>
</comment>
<feature type="signal peptide" evidence="2">
    <location>
        <begin position="1"/>
        <end position="22"/>
    </location>
</feature>
<name>A0A414Q0X5_FUSMR</name>
<feature type="chain" id="PRO_5019419305" evidence="2">
    <location>
        <begin position="23"/>
        <end position="318"/>
    </location>
</feature>
<organism evidence="3 4">
    <name type="scientific">Fusobacterium mortiferum</name>
    <dbReference type="NCBI Taxonomy" id="850"/>
    <lineage>
        <taxon>Bacteria</taxon>
        <taxon>Fusobacteriati</taxon>
        <taxon>Fusobacteriota</taxon>
        <taxon>Fusobacteriia</taxon>
        <taxon>Fusobacteriales</taxon>
        <taxon>Fusobacteriaceae</taxon>
        <taxon>Fusobacterium</taxon>
    </lineage>
</organism>